<dbReference type="AlphaFoldDB" id="A0A8S2YNL5"/>
<comment type="caution">
    <text evidence="2">The sequence shown here is derived from an EMBL/GenBank/DDBJ whole genome shotgun (WGS) entry which is preliminary data.</text>
</comment>
<reference evidence="2" key="1">
    <citation type="submission" date="2021-02" db="EMBL/GenBank/DDBJ databases">
        <authorList>
            <person name="Nowell W R."/>
        </authorList>
    </citation>
    <scope>NUCLEOTIDE SEQUENCE</scope>
</reference>
<dbReference type="PANTHER" id="PTHR21091:SF169">
    <property type="entry name" value="UROPORPHYRINOGEN DECARBOXYLASE"/>
    <property type="match status" value="1"/>
</dbReference>
<evidence type="ECO:0000313" key="3">
    <source>
        <dbReference type="Proteomes" id="UP000681720"/>
    </source>
</evidence>
<evidence type="ECO:0000259" key="1">
    <source>
        <dbReference type="PROSITE" id="PS00906"/>
    </source>
</evidence>
<feature type="domain" description="Uroporphyrinogen decarboxylase (URO-D)" evidence="1">
    <location>
        <begin position="27"/>
        <end position="36"/>
    </location>
</feature>
<name>A0A8S2YNL5_9BILA</name>
<dbReference type="PROSITE" id="PS00906">
    <property type="entry name" value="UROD_1"/>
    <property type="match status" value="1"/>
</dbReference>
<dbReference type="SUPFAM" id="SSF51726">
    <property type="entry name" value="UROD/MetE-like"/>
    <property type="match status" value="1"/>
</dbReference>
<dbReference type="Pfam" id="PF01208">
    <property type="entry name" value="URO-D"/>
    <property type="match status" value="1"/>
</dbReference>
<dbReference type="GO" id="GO:0004853">
    <property type="term" value="F:uroporphyrinogen decarboxylase activity"/>
    <property type="evidence" value="ECO:0007669"/>
    <property type="project" value="InterPro"/>
</dbReference>
<accession>A0A8S2YNL5</accession>
<sequence length="42" mass="4965">MSSTNFPPLKNDLILRVCRGESVERVPIWIMRQAGRYLPEYK</sequence>
<dbReference type="GO" id="GO:0005829">
    <property type="term" value="C:cytosol"/>
    <property type="evidence" value="ECO:0007669"/>
    <property type="project" value="TreeGrafter"/>
</dbReference>
<dbReference type="Proteomes" id="UP000681720">
    <property type="component" value="Unassembled WGS sequence"/>
</dbReference>
<dbReference type="EMBL" id="CAJOBJ010097483">
    <property type="protein sequence ID" value="CAF4571423.1"/>
    <property type="molecule type" value="Genomic_DNA"/>
</dbReference>
<dbReference type="GO" id="GO:0006783">
    <property type="term" value="P:heme biosynthetic process"/>
    <property type="evidence" value="ECO:0007669"/>
    <property type="project" value="TreeGrafter"/>
</dbReference>
<gene>
    <name evidence="2" type="ORF">GIL414_LOCUS37684</name>
</gene>
<dbReference type="InterPro" id="IPR038071">
    <property type="entry name" value="UROD/MetE-like_sf"/>
</dbReference>
<dbReference type="PANTHER" id="PTHR21091">
    <property type="entry name" value="METHYLTETRAHYDROFOLATE:HOMOCYSTEINE METHYLTRANSFERASE RELATED"/>
    <property type="match status" value="1"/>
</dbReference>
<dbReference type="Gene3D" id="3.20.20.210">
    <property type="match status" value="1"/>
</dbReference>
<protein>
    <recommendedName>
        <fullName evidence="1">Uroporphyrinogen decarboxylase (URO-D) domain-containing protein</fullName>
    </recommendedName>
</protein>
<organism evidence="2 3">
    <name type="scientific">Rotaria magnacalcarata</name>
    <dbReference type="NCBI Taxonomy" id="392030"/>
    <lineage>
        <taxon>Eukaryota</taxon>
        <taxon>Metazoa</taxon>
        <taxon>Spiralia</taxon>
        <taxon>Gnathifera</taxon>
        <taxon>Rotifera</taxon>
        <taxon>Eurotatoria</taxon>
        <taxon>Bdelloidea</taxon>
        <taxon>Philodinida</taxon>
        <taxon>Philodinidae</taxon>
        <taxon>Rotaria</taxon>
    </lineage>
</organism>
<evidence type="ECO:0000313" key="2">
    <source>
        <dbReference type="EMBL" id="CAF4571423.1"/>
    </source>
</evidence>
<feature type="non-terminal residue" evidence="2">
    <location>
        <position position="42"/>
    </location>
</feature>
<proteinExistence type="predicted"/>
<dbReference type="InterPro" id="IPR000257">
    <property type="entry name" value="Uroporphyrinogen_deCOase"/>
</dbReference>